<feature type="domain" description="Methyltransferase type 11" evidence="1">
    <location>
        <begin position="65"/>
        <end position="155"/>
    </location>
</feature>
<reference evidence="3" key="1">
    <citation type="submission" date="2016-10" db="EMBL/GenBank/DDBJ databases">
        <authorList>
            <person name="Varghese N."/>
            <person name="Submissions S."/>
        </authorList>
    </citation>
    <scope>NUCLEOTIDE SEQUENCE [LARGE SCALE GENOMIC DNA]</scope>
    <source>
        <strain evidence="3">CGMCC 4.7042</strain>
    </source>
</reference>
<proteinExistence type="predicted"/>
<dbReference type="EMBL" id="FNHI01000023">
    <property type="protein sequence ID" value="SDN28669.1"/>
    <property type="molecule type" value="Genomic_DNA"/>
</dbReference>
<dbReference type="Proteomes" id="UP000199063">
    <property type="component" value="Unassembled WGS sequence"/>
</dbReference>
<keyword evidence="2" id="KW-0489">Methyltransferase</keyword>
<evidence type="ECO:0000313" key="3">
    <source>
        <dbReference type="Proteomes" id="UP000199063"/>
    </source>
</evidence>
<protein>
    <submittedName>
        <fullName evidence="2">Methyltransferase domain-containing protein</fullName>
    </submittedName>
</protein>
<dbReference type="SUPFAM" id="SSF53335">
    <property type="entry name" value="S-adenosyl-L-methionine-dependent methyltransferases"/>
    <property type="match status" value="1"/>
</dbReference>
<dbReference type="GO" id="GO:0032259">
    <property type="term" value="P:methylation"/>
    <property type="evidence" value="ECO:0007669"/>
    <property type="project" value="UniProtKB-KW"/>
</dbReference>
<accession>A0A1H0A4U7</accession>
<gene>
    <name evidence="2" type="ORF">SAMN05444921_12393</name>
</gene>
<organism evidence="2 3">
    <name type="scientific">Streptomyces wuyuanensis</name>
    <dbReference type="NCBI Taxonomy" id="1196353"/>
    <lineage>
        <taxon>Bacteria</taxon>
        <taxon>Bacillati</taxon>
        <taxon>Actinomycetota</taxon>
        <taxon>Actinomycetes</taxon>
        <taxon>Kitasatosporales</taxon>
        <taxon>Streptomycetaceae</taxon>
        <taxon>Streptomyces</taxon>
    </lineage>
</organism>
<keyword evidence="2" id="KW-0808">Transferase</keyword>
<evidence type="ECO:0000259" key="1">
    <source>
        <dbReference type="Pfam" id="PF08241"/>
    </source>
</evidence>
<dbReference type="Gene3D" id="3.40.50.150">
    <property type="entry name" value="Vaccinia Virus protein VP39"/>
    <property type="match status" value="1"/>
</dbReference>
<dbReference type="CDD" id="cd02440">
    <property type="entry name" value="AdoMet_MTases"/>
    <property type="match status" value="1"/>
</dbReference>
<dbReference type="PANTHER" id="PTHR42912:SF94">
    <property type="entry name" value="METHYLTRANSFERASE TYPE 11 DOMAIN-CONTAINING PROTEIN"/>
    <property type="match status" value="1"/>
</dbReference>
<dbReference type="InterPro" id="IPR029063">
    <property type="entry name" value="SAM-dependent_MTases_sf"/>
</dbReference>
<dbReference type="InterPro" id="IPR050508">
    <property type="entry name" value="Methyltransf_Superfamily"/>
</dbReference>
<sequence>MVLIYFDFGRVRGAPVSVVTGFDQSERLIWAGRADAYAGGFAKLCAHTVPRLLDVAGVGPGTRMLDVGTGPGTAAAAGCDRGASVTAVDAEPGMVELARKAAPAAEVRVAVLPELPFSDATFDVVVGNFVLNHVGRPSAALAELLRVVRPGGRIALTIWSAPPAPGQALIGRAIKAAGAVRPPHLPAGLAAEDDFPRDESGLGALMGSAGLREAACETLRWDHRVDAEEWWSRGPAAGVAFGGAFVQSQTPEIRAEIKRYFDLFGAEFADGSGVLALPHAALLAHARR</sequence>
<dbReference type="InterPro" id="IPR013216">
    <property type="entry name" value="Methyltransf_11"/>
</dbReference>
<dbReference type="GO" id="GO:0008757">
    <property type="term" value="F:S-adenosylmethionine-dependent methyltransferase activity"/>
    <property type="evidence" value="ECO:0007669"/>
    <property type="project" value="InterPro"/>
</dbReference>
<dbReference type="AlphaFoldDB" id="A0A1H0A4U7"/>
<dbReference type="STRING" id="1196353.SAMN05444921_12393"/>
<dbReference type="Pfam" id="PF08241">
    <property type="entry name" value="Methyltransf_11"/>
    <property type="match status" value="1"/>
</dbReference>
<keyword evidence="3" id="KW-1185">Reference proteome</keyword>
<name>A0A1H0A4U7_9ACTN</name>
<evidence type="ECO:0000313" key="2">
    <source>
        <dbReference type="EMBL" id="SDN28669.1"/>
    </source>
</evidence>
<dbReference type="PANTHER" id="PTHR42912">
    <property type="entry name" value="METHYLTRANSFERASE"/>
    <property type="match status" value="1"/>
</dbReference>